<feature type="domain" description="Response regulatory" evidence="4">
    <location>
        <begin position="2"/>
        <end position="115"/>
    </location>
</feature>
<evidence type="ECO:0000256" key="2">
    <source>
        <dbReference type="PROSITE-ProRule" id="PRU00169"/>
    </source>
</evidence>
<keyword evidence="2" id="KW-0597">Phosphoprotein</keyword>
<sequence length="217" mass="23905">MRVLVVEDEELLADAVAEGLRREAMAVDIALDGHAASRSIATNDYDVVVLDRDLPGIHGDELCRTLVDAGTARVLMLTAAAAVPDRVCGLAIGADDYLTKPFAFAELVARIRALARRPREVIPPVLTRGDVRLDPHRREVFRAGHYVRLTRKEFGVLEELLRASGGAVSTERLLEKVWDEHTDPFTNVVRVTVMTLRRKLGDPPLVRTVPGVGYQVP</sequence>
<feature type="domain" description="OmpR/PhoB-type" evidence="5">
    <location>
        <begin position="123"/>
        <end position="217"/>
    </location>
</feature>
<dbReference type="Gene3D" id="6.10.250.690">
    <property type="match status" value="1"/>
</dbReference>
<organism evidence="6 7">
    <name type="scientific">Pseudonocardia humida</name>
    <dbReference type="NCBI Taxonomy" id="2800819"/>
    <lineage>
        <taxon>Bacteria</taxon>
        <taxon>Bacillati</taxon>
        <taxon>Actinomycetota</taxon>
        <taxon>Actinomycetes</taxon>
        <taxon>Pseudonocardiales</taxon>
        <taxon>Pseudonocardiaceae</taxon>
        <taxon>Pseudonocardia</taxon>
    </lineage>
</organism>
<name>A0ABT1A0M4_9PSEU</name>
<dbReference type="PANTHER" id="PTHR48111:SF36">
    <property type="entry name" value="TRANSCRIPTIONAL REGULATORY PROTEIN CUTR"/>
    <property type="match status" value="1"/>
</dbReference>
<evidence type="ECO:0000259" key="5">
    <source>
        <dbReference type="PROSITE" id="PS51755"/>
    </source>
</evidence>
<dbReference type="EMBL" id="JAGSOV010000035">
    <property type="protein sequence ID" value="MCO1656493.1"/>
    <property type="molecule type" value="Genomic_DNA"/>
</dbReference>
<accession>A0ABT1A0M4</accession>
<dbReference type="InterPro" id="IPR039420">
    <property type="entry name" value="WalR-like"/>
</dbReference>
<keyword evidence="1 3" id="KW-0238">DNA-binding</keyword>
<dbReference type="SMART" id="SM00862">
    <property type="entry name" value="Trans_reg_C"/>
    <property type="match status" value="1"/>
</dbReference>
<protein>
    <submittedName>
        <fullName evidence="6">Response regulator transcription factor</fullName>
    </submittedName>
</protein>
<evidence type="ECO:0000313" key="6">
    <source>
        <dbReference type="EMBL" id="MCO1656493.1"/>
    </source>
</evidence>
<dbReference type="PANTHER" id="PTHR48111">
    <property type="entry name" value="REGULATOR OF RPOS"/>
    <property type="match status" value="1"/>
</dbReference>
<dbReference type="Gene3D" id="3.40.50.2300">
    <property type="match status" value="1"/>
</dbReference>
<dbReference type="InterPro" id="IPR011006">
    <property type="entry name" value="CheY-like_superfamily"/>
</dbReference>
<dbReference type="Pfam" id="PF00486">
    <property type="entry name" value="Trans_reg_C"/>
    <property type="match status" value="1"/>
</dbReference>
<evidence type="ECO:0000313" key="7">
    <source>
        <dbReference type="Proteomes" id="UP001165283"/>
    </source>
</evidence>
<dbReference type="Gene3D" id="1.10.10.10">
    <property type="entry name" value="Winged helix-like DNA-binding domain superfamily/Winged helix DNA-binding domain"/>
    <property type="match status" value="1"/>
</dbReference>
<dbReference type="Pfam" id="PF00072">
    <property type="entry name" value="Response_reg"/>
    <property type="match status" value="1"/>
</dbReference>
<gene>
    <name evidence="6" type="ORF">KDL28_15650</name>
</gene>
<evidence type="ECO:0000256" key="1">
    <source>
        <dbReference type="ARBA" id="ARBA00023125"/>
    </source>
</evidence>
<dbReference type="InterPro" id="IPR001867">
    <property type="entry name" value="OmpR/PhoB-type_DNA-bd"/>
</dbReference>
<feature type="DNA-binding region" description="OmpR/PhoB-type" evidence="3">
    <location>
        <begin position="123"/>
        <end position="217"/>
    </location>
</feature>
<dbReference type="InterPro" id="IPR036388">
    <property type="entry name" value="WH-like_DNA-bd_sf"/>
</dbReference>
<evidence type="ECO:0000259" key="4">
    <source>
        <dbReference type="PROSITE" id="PS50110"/>
    </source>
</evidence>
<feature type="modified residue" description="4-aspartylphosphate" evidence="2">
    <location>
        <position position="51"/>
    </location>
</feature>
<dbReference type="Proteomes" id="UP001165283">
    <property type="component" value="Unassembled WGS sequence"/>
</dbReference>
<dbReference type="SUPFAM" id="SSF52172">
    <property type="entry name" value="CheY-like"/>
    <property type="match status" value="1"/>
</dbReference>
<evidence type="ECO:0000256" key="3">
    <source>
        <dbReference type="PROSITE-ProRule" id="PRU01091"/>
    </source>
</evidence>
<dbReference type="SMART" id="SM00448">
    <property type="entry name" value="REC"/>
    <property type="match status" value="1"/>
</dbReference>
<dbReference type="RefSeq" id="WP_252439275.1">
    <property type="nucleotide sequence ID" value="NZ_JAGSOV010000035.1"/>
</dbReference>
<dbReference type="CDD" id="cd00383">
    <property type="entry name" value="trans_reg_C"/>
    <property type="match status" value="1"/>
</dbReference>
<comment type="caution">
    <text evidence="6">The sequence shown here is derived from an EMBL/GenBank/DDBJ whole genome shotgun (WGS) entry which is preliminary data.</text>
</comment>
<dbReference type="InterPro" id="IPR001789">
    <property type="entry name" value="Sig_transdc_resp-reg_receiver"/>
</dbReference>
<proteinExistence type="predicted"/>
<reference evidence="6" key="1">
    <citation type="submission" date="2021-04" db="EMBL/GenBank/DDBJ databases">
        <title>Pseudonocardia sp. nov., isolated from sandy soil of mangrove forest.</title>
        <authorList>
            <person name="Zan Z."/>
            <person name="Huang R."/>
            <person name="Liu W."/>
        </authorList>
    </citation>
    <scope>NUCLEOTIDE SEQUENCE</scope>
    <source>
        <strain evidence="6">S2-4</strain>
    </source>
</reference>
<dbReference type="PROSITE" id="PS50110">
    <property type="entry name" value="RESPONSE_REGULATORY"/>
    <property type="match status" value="1"/>
</dbReference>
<dbReference type="PROSITE" id="PS51755">
    <property type="entry name" value="OMPR_PHOB"/>
    <property type="match status" value="1"/>
</dbReference>
<keyword evidence="7" id="KW-1185">Reference proteome</keyword>